<dbReference type="InterPro" id="IPR000719">
    <property type="entry name" value="Prot_kinase_dom"/>
</dbReference>
<dbReference type="GO" id="GO:0005524">
    <property type="term" value="F:ATP binding"/>
    <property type="evidence" value="ECO:0007669"/>
    <property type="project" value="InterPro"/>
</dbReference>
<accession>A0A1X7TF44</accession>
<evidence type="ECO:0000313" key="2">
    <source>
        <dbReference type="EnsemblMetazoa" id="Aqu2.1.13123_001"/>
    </source>
</evidence>
<proteinExistence type="predicted"/>
<dbReference type="AlphaFoldDB" id="A0A1X7TF44"/>
<organism evidence="2">
    <name type="scientific">Amphimedon queenslandica</name>
    <name type="common">Sponge</name>
    <dbReference type="NCBI Taxonomy" id="400682"/>
    <lineage>
        <taxon>Eukaryota</taxon>
        <taxon>Metazoa</taxon>
        <taxon>Porifera</taxon>
        <taxon>Demospongiae</taxon>
        <taxon>Heteroscleromorpha</taxon>
        <taxon>Haplosclerida</taxon>
        <taxon>Niphatidae</taxon>
        <taxon>Amphimedon</taxon>
    </lineage>
</organism>
<protein>
    <recommendedName>
        <fullName evidence="1">Protein kinase domain-containing protein</fullName>
    </recommendedName>
</protein>
<dbReference type="GO" id="GO:0004672">
    <property type="term" value="F:protein kinase activity"/>
    <property type="evidence" value="ECO:0007669"/>
    <property type="project" value="InterPro"/>
</dbReference>
<sequence length="173" mass="20081">MFQSTSELVEQNIYKVLYDLEEINLFFLTSNAHHSPTRFIHRQLVKKYPYVIYSYKKVPYGPLSIVEASECLKYLLLSIKEALKELHSCGLRHNDLRLPNVCFNSEYEAILIDLDACTPAEYRHSSFSGANSCMYKAQHLPHDGSTDYMQLGWLIVNVLDPTGDEHNRKYEEI</sequence>
<evidence type="ECO:0000259" key="1">
    <source>
        <dbReference type="PROSITE" id="PS50011"/>
    </source>
</evidence>
<dbReference type="InParanoid" id="A0A1X7TF44"/>
<dbReference type="EnsemblMetazoa" id="Aqu2.1.13123_001">
    <property type="protein sequence ID" value="Aqu2.1.13123_001"/>
    <property type="gene ID" value="Aqu2.1.13123"/>
</dbReference>
<dbReference type="InterPro" id="IPR011009">
    <property type="entry name" value="Kinase-like_dom_sf"/>
</dbReference>
<dbReference type="SUPFAM" id="SSF56112">
    <property type="entry name" value="Protein kinase-like (PK-like)"/>
    <property type="match status" value="1"/>
</dbReference>
<dbReference type="PROSITE" id="PS50011">
    <property type="entry name" value="PROTEIN_KINASE_DOM"/>
    <property type="match status" value="1"/>
</dbReference>
<reference evidence="2" key="1">
    <citation type="submission" date="2017-05" db="UniProtKB">
        <authorList>
            <consortium name="EnsemblMetazoa"/>
        </authorList>
    </citation>
    <scope>IDENTIFICATION</scope>
</reference>
<feature type="domain" description="Protein kinase" evidence="1">
    <location>
        <begin position="1"/>
        <end position="173"/>
    </location>
</feature>
<name>A0A1X7TF44_AMPQE</name>
<dbReference type="Gene3D" id="1.10.510.10">
    <property type="entry name" value="Transferase(Phosphotransferase) domain 1"/>
    <property type="match status" value="1"/>
</dbReference>